<dbReference type="EMBL" id="JAGFMF010011711">
    <property type="protein sequence ID" value="KAG8515333.1"/>
    <property type="molecule type" value="Genomic_DNA"/>
</dbReference>
<feature type="transmembrane region" description="Helical" evidence="4">
    <location>
        <begin position="142"/>
        <end position="166"/>
    </location>
</feature>
<keyword evidence="4" id="KW-1133">Transmembrane helix</keyword>
<evidence type="ECO:0000256" key="2">
    <source>
        <dbReference type="ARBA" id="ARBA00023180"/>
    </source>
</evidence>
<dbReference type="InterPro" id="IPR013783">
    <property type="entry name" value="Ig-like_fold"/>
</dbReference>
<dbReference type="PANTHER" id="PTHR44427:SF21">
    <property type="entry name" value="CEA CELL ADHESION MOLECULE 19"/>
    <property type="match status" value="1"/>
</dbReference>
<organism evidence="6 7">
    <name type="scientific">Galemys pyrenaicus</name>
    <name type="common">Iberian desman</name>
    <name type="synonym">Pyrenean desman</name>
    <dbReference type="NCBI Taxonomy" id="202257"/>
    <lineage>
        <taxon>Eukaryota</taxon>
        <taxon>Metazoa</taxon>
        <taxon>Chordata</taxon>
        <taxon>Craniata</taxon>
        <taxon>Vertebrata</taxon>
        <taxon>Euteleostomi</taxon>
        <taxon>Mammalia</taxon>
        <taxon>Eutheria</taxon>
        <taxon>Laurasiatheria</taxon>
        <taxon>Eulipotyphla</taxon>
        <taxon>Talpidae</taxon>
        <taxon>Galemys</taxon>
    </lineage>
</organism>
<proteinExistence type="inferred from homology"/>
<dbReference type="OrthoDB" id="9048100at2759"/>
<name>A0A8J6DR39_GALPY</name>
<dbReference type="InterPro" id="IPR013106">
    <property type="entry name" value="Ig_V-set"/>
</dbReference>
<dbReference type="Pfam" id="PF07686">
    <property type="entry name" value="V-set"/>
    <property type="match status" value="1"/>
</dbReference>
<gene>
    <name evidence="6" type="ORF">J0S82_018265</name>
</gene>
<comment type="similarity">
    <text evidence="3">Belongs to the immunoglobulin superfamily. CEA family.</text>
</comment>
<accession>A0A8J6DR39</accession>
<reference evidence="6" key="1">
    <citation type="journal article" date="2021" name="Evol. Appl.">
        <title>The genome of the Pyrenean desman and the effects of bottlenecks and inbreeding on the genomic landscape of an endangered species.</title>
        <authorList>
            <person name="Escoda L."/>
            <person name="Castresana J."/>
        </authorList>
    </citation>
    <scope>NUCLEOTIDE SEQUENCE</scope>
    <source>
        <strain evidence="6">IBE-C5619</strain>
    </source>
</reference>
<dbReference type="PANTHER" id="PTHR44427">
    <property type="entry name" value="CARCINOEMBRYONIC ANTIGEN-RELATED CELL ADHESION MOLECULE 19"/>
    <property type="match status" value="1"/>
</dbReference>
<protein>
    <submittedName>
        <fullName evidence="6">Carcinoembryonic antigen-related cell adhesion molecule 19</fullName>
    </submittedName>
</protein>
<evidence type="ECO:0000256" key="3">
    <source>
        <dbReference type="ARBA" id="ARBA00038222"/>
    </source>
</evidence>
<dbReference type="Proteomes" id="UP000700334">
    <property type="component" value="Unassembled WGS sequence"/>
</dbReference>
<keyword evidence="2" id="KW-0325">Glycoprotein</keyword>
<keyword evidence="7" id="KW-1185">Reference proteome</keyword>
<feature type="non-terminal residue" evidence="6">
    <location>
        <position position="283"/>
    </location>
</feature>
<evidence type="ECO:0000313" key="7">
    <source>
        <dbReference type="Proteomes" id="UP000700334"/>
    </source>
</evidence>
<dbReference type="SUPFAM" id="SSF48726">
    <property type="entry name" value="Immunoglobulin"/>
    <property type="match status" value="1"/>
</dbReference>
<comment type="caution">
    <text evidence="6">The sequence shown here is derived from an EMBL/GenBank/DDBJ whole genome shotgun (WGS) entry which is preliminary data.</text>
</comment>
<keyword evidence="4" id="KW-0812">Transmembrane</keyword>
<dbReference type="InterPro" id="IPR050831">
    <property type="entry name" value="CEA_cell_adhesion"/>
</dbReference>
<dbReference type="AlphaFoldDB" id="A0A8J6DR39"/>
<evidence type="ECO:0000256" key="1">
    <source>
        <dbReference type="ARBA" id="ARBA00022729"/>
    </source>
</evidence>
<feature type="domain" description="Immunoglobulin V-set" evidence="5">
    <location>
        <begin position="28"/>
        <end position="121"/>
    </location>
</feature>
<keyword evidence="4" id="KW-0472">Membrane</keyword>
<evidence type="ECO:0000256" key="4">
    <source>
        <dbReference type="SAM" id="Phobius"/>
    </source>
</evidence>
<sequence>SILTFWIPQGSGEALHIQKIPEHPQKNQDLLLSVHGIPKIFQVFSWYLGEEVSGSTMLFSYFPGLQQPQREGSAMKGRDIVGFPNGSMLLRHAQPNDSGTYQVTVTVNPDWTMRTKTQVQVVGPLDKHKEPSTGRLPESAGVMATIIIGALAAGSLLVGGIAYLVVTQGWRGRNHRTTAAGKPELGPSHNADDDNVYEVMPSPVLLVPPFSDMGVMNTAALPPLPLPLHPEPQNQHYQDLLNPDPAPYCQLVPTPEEVPEPLTLQGTTCLQKKNTRGPGGLGL</sequence>
<dbReference type="InterPro" id="IPR036179">
    <property type="entry name" value="Ig-like_dom_sf"/>
</dbReference>
<dbReference type="Gene3D" id="2.60.40.10">
    <property type="entry name" value="Immunoglobulins"/>
    <property type="match status" value="1"/>
</dbReference>
<evidence type="ECO:0000259" key="5">
    <source>
        <dbReference type="Pfam" id="PF07686"/>
    </source>
</evidence>
<evidence type="ECO:0000313" key="6">
    <source>
        <dbReference type="EMBL" id="KAG8515333.1"/>
    </source>
</evidence>
<keyword evidence="1" id="KW-0732">Signal</keyword>